<reference evidence="2" key="1">
    <citation type="journal article" date="2022" name="Nat. Commun.">
        <title>Chromosome evolution and the genetic basis of agronomically important traits in greater yam.</title>
        <authorList>
            <person name="Bredeson J.V."/>
            <person name="Lyons J.B."/>
            <person name="Oniyinde I.O."/>
            <person name="Okereke N.R."/>
            <person name="Kolade O."/>
            <person name="Nnabue I."/>
            <person name="Nwadili C.O."/>
            <person name="Hribova E."/>
            <person name="Parker M."/>
            <person name="Nwogha J."/>
            <person name="Shu S."/>
            <person name="Carlson J."/>
            <person name="Kariba R."/>
            <person name="Muthemba S."/>
            <person name="Knop K."/>
            <person name="Barton G.J."/>
            <person name="Sherwood A.V."/>
            <person name="Lopez-Montes A."/>
            <person name="Asiedu R."/>
            <person name="Jamnadass R."/>
            <person name="Muchugi A."/>
            <person name="Goodstein D."/>
            <person name="Egesi C.N."/>
            <person name="Featherston J."/>
            <person name="Asfaw A."/>
            <person name="Simpson G.G."/>
            <person name="Dolezel J."/>
            <person name="Hendre P.S."/>
            <person name="Van Deynze A."/>
            <person name="Kumar P.L."/>
            <person name="Obidiegwu J.E."/>
            <person name="Bhattacharjee R."/>
            <person name="Rokhsar D.S."/>
        </authorList>
    </citation>
    <scope>NUCLEOTIDE SEQUENCE [LARGE SCALE GENOMIC DNA]</scope>
    <source>
        <strain evidence="2">cv. TDa95/00328</strain>
    </source>
</reference>
<sequence length="133" mass="15484">MGNCLKLKPMRTWVEDEEEEDEDCYMKQCKEEEIEEKEKMVKAGQTTMITGEKQRILARTNCSTKVKIKLTKKQFEELMELVEIHGLQIEQALISHQFISKNNIDVVHGSESHTFGCQVVPWRPVLQCIPEEC</sequence>
<keyword evidence="2" id="KW-1185">Reference proteome</keyword>
<dbReference type="EMBL" id="CM037029">
    <property type="protein sequence ID" value="KAH7652252.1"/>
    <property type="molecule type" value="Genomic_DNA"/>
</dbReference>
<name>A0ACB7TVX7_DIOAL</name>
<comment type="caution">
    <text evidence="1">The sequence shown here is derived from an EMBL/GenBank/DDBJ whole genome shotgun (WGS) entry which is preliminary data.</text>
</comment>
<protein>
    <submittedName>
        <fullName evidence="1">Uncharacterized protein</fullName>
    </submittedName>
</protein>
<proteinExistence type="predicted"/>
<evidence type="ECO:0000313" key="2">
    <source>
        <dbReference type="Proteomes" id="UP000827976"/>
    </source>
</evidence>
<gene>
    <name evidence="1" type="ORF">IHE45_19G004600</name>
</gene>
<organism evidence="1 2">
    <name type="scientific">Dioscorea alata</name>
    <name type="common">Purple yam</name>
    <dbReference type="NCBI Taxonomy" id="55571"/>
    <lineage>
        <taxon>Eukaryota</taxon>
        <taxon>Viridiplantae</taxon>
        <taxon>Streptophyta</taxon>
        <taxon>Embryophyta</taxon>
        <taxon>Tracheophyta</taxon>
        <taxon>Spermatophyta</taxon>
        <taxon>Magnoliopsida</taxon>
        <taxon>Liliopsida</taxon>
        <taxon>Dioscoreales</taxon>
        <taxon>Dioscoreaceae</taxon>
        <taxon>Dioscorea</taxon>
    </lineage>
</organism>
<dbReference type="Proteomes" id="UP000827976">
    <property type="component" value="Chromosome 19"/>
</dbReference>
<evidence type="ECO:0000313" key="1">
    <source>
        <dbReference type="EMBL" id="KAH7652252.1"/>
    </source>
</evidence>
<accession>A0ACB7TVX7</accession>